<dbReference type="PANTHER" id="PTHR45774:SF3">
    <property type="entry name" value="BTB (POZ) DOMAIN-CONTAINING 2B-RELATED"/>
    <property type="match status" value="1"/>
</dbReference>
<gene>
    <name evidence="2" type="ORF">DME_LOCUS7512</name>
</gene>
<dbReference type="EMBL" id="UYYG01001161">
    <property type="protein sequence ID" value="VDN57539.1"/>
    <property type="molecule type" value="Genomic_DNA"/>
</dbReference>
<accession>A0A0N4U8W9</accession>
<evidence type="ECO:0000313" key="3">
    <source>
        <dbReference type="Proteomes" id="UP000038040"/>
    </source>
</evidence>
<keyword evidence="4" id="KW-1185">Reference proteome</keyword>
<protein>
    <submittedName>
        <fullName evidence="5">BACK domain-containing protein</fullName>
    </submittedName>
</protein>
<dbReference type="Pfam" id="PF07707">
    <property type="entry name" value="BACK"/>
    <property type="match status" value="1"/>
</dbReference>
<dbReference type="Gene3D" id="1.25.40.420">
    <property type="match status" value="1"/>
</dbReference>
<dbReference type="InterPro" id="IPR038648">
    <property type="entry name" value="PHR_sf"/>
</dbReference>
<dbReference type="InterPro" id="IPR011333">
    <property type="entry name" value="SKP1/BTB/POZ_sf"/>
</dbReference>
<dbReference type="PANTHER" id="PTHR45774">
    <property type="entry name" value="BTB/POZ DOMAIN-CONTAINING"/>
    <property type="match status" value="1"/>
</dbReference>
<dbReference type="OrthoDB" id="636773at2759"/>
<dbReference type="Pfam" id="PF08005">
    <property type="entry name" value="PHR"/>
    <property type="match status" value="1"/>
</dbReference>
<dbReference type="SMART" id="SM00875">
    <property type="entry name" value="BACK"/>
    <property type="match status" value="1"/>
</dbReference>
<dbReference type="Gene3D" id="2.60.120.820">
    <property type="entry name" value="PHR domain"/>
    <property type="match status" value="1"/>
</dbReference>
<dbReference type="InterPro" id="IPR012983">
    <property type="entry name" value="PHR"/>
</dbReference>
<dbReference type="GO" id="GO:0022008">
    <property type="term" value="P:neurogenesis"/>
    <property type="evidence" value="ECO:0007669"/>
    <property type="project" value="TreeGrafter"/>
</dbReference>
<feature type="domain" description="BACK" evidence="1">
    <location>
        <begin position="87"/>
        <end position="197"/>
    </location>
</feature>
<sequence>MMKTFCVIGNSRRDNGLDEVLSIDVNDICYDAFFCLICFLYSDFKINLGDIPESAILDTVYAARKYTVPQLETLCVKLLGDLSPSRAISLLEQAQKFGSTELLDRCFEIIDNRTDEALSSDSFLLLKKQTIQMVLERSELTPSDELIVYRATLAWAEAECNRQCIAETDSNKRKVLGDVFNEIRFPTMTIEEFGEVANGNILTDNEIGILFRYLSSTVRSTLKLPFVTTERRCSGRSKLVVKRFMMLSKNTWKKQRNSIWFIVNREILVSALGIYGIISNEKNPEGAEWETTVEIELSCSQSNNIMKEEAQVIAHGTYGDPRVIPLRFKRPVRVLPYIPYKASVAFQEEVETYAGGNGAEDVRLPVGISGTSTEQISGSASPAPVADSASVHFAFHNDDPFGIRRGMTRGPAVFANAIGGFYNRPASRAPPLISEGCLYEGQLPEIYFSISNAIKKEVKDN</sequence>
<evidence type="ECO:0000313" key="2">
    <source>
        <dbReference type="EMBL" id="VDN57539.1"/>
    </source>
</evidence>
<reference evidence="2 4" key="2">
    <citation type="submission" date="2018-11" db="EMBL/GenBank/DDBJ databases">
        <authorList>
            <consortium name="Pathogen Informatics"/>
        </authorList>
    </citation>
    <scope>NUCLEOTIDE SEQUENCE [LARGE SCALE GENOMIC DNA]</scope>
</reference>
<evidence type="ECO:0000313" key="5">
    <source>
        <dbReference type="WBParaSite" id="DME_0000350701-mRNA-1"/>
    </source>
</evidence>
<evidence type="ECO:0000259" key="1">
    <source>
        <dbReference type="SMART" id="SM00875"/>
    </source>
</evidence>
<name>A0A0N4U8W9_DRAME</name>
<dbReference type="STRING" id="318479.A0A0N4U8W9"/>
<organism evidence="3 5">
    <name type="scientific">Dracunculus medinensis</name>
    <name type="common">Guinea worm</name>
    <dbReference type="NCBI Taxonomy" id="318479"/>
    <lineage>
        <taxon>Eukaryota</taxon>
        <taxon>Metazoa</taxon>
        <taxon>Ecdysozoa</taxon>
        <taxon>Nematoda</taxon>
        <taxon>Chromadorea</taxon>
        <taxon>Rhabditida</taxon>
        <taxon>Spirurina</taxon>
        <taxon>Dracunculoidea</taxon>
        <taxon>Dracunculidae</taxon>
        <taxon>Dracunculus</taxon>
    </lineage>
</organism>
<dbReference type="Proteomes" id="UP000038040">
    <property type="component" value="Unplaced"/>
</dbReference>
<evidence type="ECO:0000313" key="4">
    <source>
        <dbReference type="Proteomes" id="UP000274756"/>
    </source>
</evidence>
<proteinExistence type="predicted"/>
<dbReference type="WBParaSite" id="DME_0000350701-mRNA-1">
    <property type="protein sequence ID" value="DME_0000350701-mRNA-1"/>
    <property type="gene ID" value="DME_0000350701"/>
</dbReference>
<dbReference type="AlphaFoldDB" id="A0A0N4U8W9"/>
<dbReference type="GO" id="GO:0005829">
    <property type="term" value="C:cytosol"/>
    <property type="evidence" value="ECO:0007669"/>
    <property type="project" value="TreeGrafter"/>
</dbReference>
<reference evidence="5" key="1">
    <citation type="submission" date="2017-02" db="UniProtKB">
        <authorList>
            <consortium name="WormBaseParasite"/>
        </authorList>
    </citation>
    <scope>IDENTIFICATION</scope>
</reference>
<dbReference type="Gene3D" id="3.30.710.10">
    <property type="entry name" value="Potassium Channel Kv1.1, Chain A"/>
    <property type="match status" value="1"/>
</dbReference>
<dbReference type="Proteomes" id="UP000274756">
    <property type="component" value="Unassembled WGS sequence"/>
</dbReference>
<dbReference type="InterPro" id="IPR011705">
    <property type="entry name" value="BACK"/>
</dbReference>